<organism evidence="3 4">
    <name type="scientific">Stentor coeruleus</name>
    <dbReference type="NCBI Taxonomy" id="5963"/>
    <lineage>
        <taxon>Eukaryota</taxon>
        <taxon>Sar</taxon>
        <taxon>Alveolata</taxon>
        <taxon>Ciliophora</taxon>
        <taxon>Postciliodesmatophora</taxon>
        <taxon>Heterotrichea</taxon>
        <taxon>Heterotrichida</taxon>
        <taxon>Stentoridae</taxon>
        <taxon>Stentor</taxon>
    </lineage>
</organism>
<feature type="compositionally biased region" description="Polar residues" evidence="2">
    <location>
        <begin position="287"/>
        <end position="296"/>
    </location>
</feature>
<sequence>MDIEIDSQNLEKAVQELFAYAYTTNNNLDDDSFLGDDSKSIDNLNPFEFKENFKFLIMDLLKFKKQHKNTRKAELVLRNSQFEALYEKLEFEVKKHMRNEYQLKLHIENHQNRIEELEISESKDIALIKGLEEKCNGKKNPKSSEIDKIRKEMEEKIRNLLEVGEKKDKALRKIEYENIKLKTLLEEKIREYDSIKKELVKINKMTPAKKDPIFGLQNSFKKKHELNKSQNLLERSESLREYSHIKRKSISELDLESNKSLNIKKDSKEPKSADIMTRGQKRRFTEKLNSSRKSNN</sequence>
<evidence type="ECO:0000256" key="2">
    <source>
        <dbReference type="SAM" id="MobiDB-lite"/>
    </source>
</evidence>
<dbReference type="EMBL" id="MPUH01001099">
    <property type="protein sequence ID" value="OMJ70319.1"/>
    <property type="molecule type" value="Genomic_DNA"/>
</dbReference>
<reference evidence="3 4" key="1">
    <citation type="submission" date="2016-11" db="EMBL/GenBank/DDBJ databases">
        <title>The macronuclear genome of Stentor coeruleus: a giant cell with tiny introns.</title>
        <authorList>
            <person name="Slabodnick M."/>
            <person name="Ruby J.G."/>
            <person name="Reiff S.B."/>
            <person name="Swart E.C."/>
            <person name="Gosai S."/>
            <person name="Prabakaran S."/>
            <person name="Witkowska E."/>
            <person name="Larue G.E."/>
            <person name="Fisher S."/>
            <person name="Freeman R.M."/>
            <person name="Gunawardena J."/>
            <person name="Chu W."/>
            <person name="Stover N.A."/>
            <person name="Gregory B.D."/>
            <person name="Nowacki M."/>
            <person name="Derisi J."/>
            <person name="Roy S.W."/>
            <person name="Marshall W.F."/>
            <person name="Sood P."/>
        </authorList>
    </citation>
    <scope>NUCLEOTIDE SEQUENCE [LARGE SCALE GENOMIC DNA]</scope>
    <source>
        <strain evidence="3">WM001</strain>
    </source>
</reference>
<keyword evidence="1" id="KW-0175">Coiled coil</keyword>
<dbReference type="AlphaFoldDB" id="A0A1R2B0N1"/>
<accession>A0A1R2B0N1</accession>
<keyword evidence="4" id="KW-1185">Reference proteome</keyword>
<evidence type="ECO:0000313" key="3">
    <source>
        <dbReference type="EMBL" id="OMJ70319.1"/>
    </source>
</evidence>
<feature type="region of interest" description="Disordered" evidence="2">
    <location>
        <begin position="261"/>
        <end position="296"/>
    </location>
</feature>
<name>A0A1R2B0N1_9CILI</name>
<feature type="coiled-coil region" evidence="1">
    <location>
        <begin position="146"/>
        <end position="205"/>
    </location>
</feature>
<dbReference type="Proteomes" id="UP000187209">
    <property type="component" value="Unassembled WGS sequence"/>
</dbReference>
<evidence type="ECO:0000313" key="4">
    <source>
        <dbReference type="Proteomes" id="UP000187209"/>
    </source>
</evidence>
<proteinExistence type="predicted"/>
<protein>
    <submittedName>
        <fullName evidence="3">Uncharacterized protein</fullName>
    </submittedName>
</protein>
<dbReference type="OrthoDB" id="293518at2759"/>
<feature type="compositionally biased region" description="Basic and acidic residues" evidence="2">
    <location>
        <begin position="263"/>
        <end position="272"/>
    </location>
</feature>
<gene>
    <name evidence="3" type="ORF">SteCoe_31720</name>
</gene>
<comment type="caution">
    <text evidence="3">The sequence shown here is derived from an EMBL/GenBank/DDBJ whole genome shotgun (WGS) entry which is preliminary data.</text>
</comment>
<evidence type="ECO:0000256" key="1">
    <source>
        <dbReference type="SAM" id="Coils"/>
    </source>
</evidence>